<dbReference type="Pfam" id="PF00271">
    <property type="entry name" value="Helicase_C"/>
    <property type="match status" value="1"/>
</dbReference>
<organism evidence="3 4">
    <name type="scientific">Prymnesium parvum</name>
    <name type="common">Toxic golden alga</name>
    <dbReference type="NCBI Taxonomy" id="97485"/>
    <lineage>
        <taxon>Eukaryota</taxon>
        <taxon>Haptista</taxon>
        <taxon>Haptophyta</taxon>
        <taxon>Prymnesiophyceae</taxon>
        <taxon>Prymnesiales</taxon>
        <taxon>Prymnesiaceae</taxon>
        <taxon>Prymnesium</taxon>
    </lineage>
</organism>
<dbReference type="CDD" id="cd18785">
    <property type="entry name" value="SF2_C"/>
    <property type="match status" value="1"/>
</dbReference>
<gene>
    <name evidence="3" type="ORF">AB1Y20_009031</name>
</gene>
<dbReference type="Proteomes" id="UP001515480">
    <property type="component" value="Unassembled WGS sequence"/>
</dbReference>
<feature type="compositionally biased region" description="Acidic residues" evidence="1">
    <location>
        <begin position="184"/>
        <end position="199"/>
    </location>
</feature>
<dbReference type="SUPFAM" id="SSF52540">
    <property type="entry name" value="P-loop containing nucleoside triphosphate hydrolases"/>
    <property type="match status" value="1"/>
</dbReference>
<dbReference type="InterPro" id="IPR027417">
    <property type="entry name" value="P-loop_NTPase"/>
</dbReference>
<feature type="region of interest" description="Disordered" evidence="1">
    <location>
        <begin position="181"/>
        <end position="204"/>
    </location>
</feature>
<dbReference type="EMBL" id="JBGBPQ010000002">
    <property type="protein sequence ID" value="KAL1527645.1"/>
    <property type="molecule type" value="Genomic_DNA"/>
</dbReference>
<reference evidence="3 4" key="1">
    <citation type="journal article" date="2024" name="Science">
        <title>Giant polyketide synthase enzymes in the biosynthesis of giant marine polyether toxins.</title>
        <authorList>
            <person name="Fallon T.R."/>
            <person name="Shende V.V."/>
            <person name="Wierzbicki I.H."/>
            <person name="Pendleton A.L."/>
            <person name="Watervoot N.F."/>
            <person name="Auber R.P."/>
            <person name="Gonzalez D.J."/>
            <person name="Wisecaver J.H."/>
            <person name="Moore B.S."/>
        </authorList>
    </citation>
    <scope>NUCLEOTIDE SEQUENCE [LARGE SCALE GENOMIC DNA]</scope>
    <source>
        <strain evidence="3 4">12B1</strain>
    </source>
</reference>
<evidence type="ECO:0000259" key="2">
    <source>
        <dbReference type="Pfam" id="PF00271"/>
    </source>
</evidence>
<evidence type="ECO:0000256" key="1">
    <source>
        <dbReference type="SAM" id="MobiDB-lite"/>
    </source>
</evidence>
<dbReference type="InterPro" id="IPR001650">
    <property type="entry name" value="Helicase_C-like"/>
</dbReference>
<feature type="domain" description="Helicase C-terminal" evidence="2">
    <location>
        <begin position="307"/>
        <end position="355"/>
    </location>
</feature>
<keyword evidence="4" id="KW-1185">Reference proteome</keyword>
<dbReference type="AlphaFoldDB" id="A0AB34K0X0"/>
<name>A0AB34K0X0_PRYPA</name>
<accession>A0AB34K0X0</accession>
<evidence type="ECO:0000313" key="3">
    <source>
        <dbReference type="EMBL" id="KAL1527645.1"/>
    </source>
</evidence>
<dbReference type="Gene3D" id="3.40.50.300">
    <property type="entry name" value="P-loop containing nucleotide triphosphate hydrolases"/>
    <property type="match status" value="1"/>
</dbReference>
<dbReference type="Gene3D" id="3.90.176.10">
    <property type="entry name" value="Toxin ADP-ribosyltransferase, Chain A, domain 1"/>
    <property type="match status" value="1"/>
</dbReference>
<evidence type="ECO:0000313" key="4">
    <source>
        <dbReference type="Proteomes" id="UP001515480"/>
    </source>
</evidence>
<sequence>MDEVHNLVNPSNEIAKDPKRLAMLDRLKHMLQTATNSVLVGFTATPLVEDNGQWTFRPLLDIIKGDSNLGVSDEGFVSYFMAGPTPAFPQINPRGVPEELPEELIHKFELKNWPISTVESKQTQSKPPKPKGNLAAYNNELDIERKAERCSVGMSALHAAKDRIIKVLQGDKGELLKMKFEKEDQQDEEEEQQDEEEEQQDKSVKRIEGFSTKLYEVCDNIRKFGKFKTLVLVHDRHGFKLLAKMLDIYFPSTTAAYAGIDDQQIQSWKDTKLKQLVGTKHNSKLVATKDGCACNLCRFNSKCNLRGEQIRIIVADSKFCSEGVSFFGVRHLHLVDVPLSVSSYLQRVGRAVRFNGHAGLPPEESNVCVHLYCATLPTETAGLSQDNKEKSRDEISLRELTEHVSAYHRALFELRDIAVDQGMWSDDGHCPTSSYPPSHPECDELLMKALAALEQQKEEPLHIRQSRHFADSNYRQTLEDIREEGVPTADDVWSAVQSFVEPYAGRESAKDYLDEMQAFVKSYQIDDDSTFNPESAKHLSMLLWTSLVKVHGTGVELCSLLNRCFREDQSGPALQAALRFRKALNLSVVKLARAQQHIHWPNGPDAHGLDWSTEKDATFRGGGLPREHLQFYSAGKKFRTQHYVATSFDREVAENFMHMRGGESKVLWKFNFVPKLCMHVAFLNRSASKDEKEFLLEPYTVLTVVEVCYKDYPEDVSVPVIEVNVAKDNQKHELDLPLAPWI</sequence>
<dbReference type="SUPFAM" id="SSF56399">
    <property type="entry name" value="ADP-ribosylation"/>
    <property type="match status" value="1"/>
</dbReference>
<comment type="caution">
    <text evidence="3">The sequence shown here is derived from an EMBL/GenBank/DDBJ whole genome shotgun (WGS) entry which is preliminary data.</text>
</comment>
<proteinExistence type="predicted"/>
<protein>
    <recommendedName>
        <fullName evidence="2">Helicase C-terminal domain-containing protein</fullName>
    </recommendedName>
</protein>